<dbReference type="SUPFAM" id="SSF46894">
    <property type="entry name" value="C-terminal effector domain of the bipartite response regulators"/>
    <property type="match status" value="1"/>
</dbReference>
<dbReference type="CDD" id="cd00383">
    <property type="entry name" value="trans_reg_C"/>
    <property type="match status" value="1"/>
</dbReference>
<dbReference type="Pfam" id="PF00486">
    <property type="entry name" value="Trans_reg_C"/>
    <property type="match status" value="1"/>
</dbReference>
<evidence type="ECO:0000256" key="8">
    <source>
        <dbReference type="PROSITE-ProRule" id="PRU00169"/>
    </source>
</evidence>
<gene>
    <name evidence="12" type="ORF">H8693_03660</name>
</gene>
<dbReference type="FunFam" id="1.10.10.10:FF:000018">
    <property type="entry name" value="DNA-binding response regulator ResD"/>
    <property type="match status" value="1"/>
</dbReference>
<comment type="caution">
    <text evidence="12">The sequence shown here is derived from an EMBL/GenBank/DDBJ whole genome shotgun (WGS) entry which is preliminary data.</text>
</comment>
<evidence type="ECO:0000313" key="13">
    <source>
        <dbReference type="Proteomes" id="UP000617951"/>
    </source>
</evidence>
<dbReference type="SMART" id="SM00862">
    <property type="entry name" value="Trans_reg_C"/>
    <property type="match status" value="1"/>
</dbReference>
<evidence type="ECO:0000256" key="7">
    <source>
        <dbReference type="ARBA" id="ARBA00024867"/>
    </source>
</evidence>
<keyword evidence="3" id="KW-0902">Two-component regulatory system</keyword>
<dbReference type="SUPFAM" id="SSF52172">
    <property type="entry name" value="CheY-like"/>
    <property type="match status" value="1"/>
</dbReference>
<dbReference type="InterPro" id="IPR001789">
    <property type="entry name" value="Sig_transdc_resp-reg_receiver"/>
</dbReference>
<evidence type="ECO:0000259" key="11">
    <source>
        <dbReference type="PROSITE" id="PS51755"/>
    </source>
</evidence>
<accession>A0A926HWT3</accession>
<name>A0A926HWT3_9FIRM</name>
<dbReference type="RefSeq" id="WP_249279824.1">
    <property type="nucleotide sequence ID" value="NZ_JACRSS010000001.1"/>
</dbReference>
<sequence length="228" mass="26083">MANILLIEDERAIAELLKYGLEKEGFTAQMALTGKEGLSKIEAAPPDVILLDLMLPDMDGLDICRFVTGEKNIPIIILSARNDQVDKLIGLEYGADDYVTKPFDIREVILRVKSILRRIERTRGGENEGGTLRVADTVMDLGRHEVYKGERRVELTPKEFALLEILMRSPGRVFTRSELLEKVWEFEYMGDTRTVDIHIQRLRKKLQDDRFIRTVFGVGYKVAEEEAQ</sequence>
<keyword evidence="5 9" id="KW-0238">DNA-binding</keyword>
<evidence type="ECO:0000256" key="1">
    <source>
        <dbReference type="ARBA" id="ARBA00018672"/>
    </source>
</evidence>
<evidence type="ECO:0000256" key="6">
    <source>
        <dbReference type="ARBA" id="ARBA00023163"/>
    </source>
</evidence>
<dbReference type="Gene3D" id="1.10.10.10">
    <property type="entry name" value="Winged helix-like DNA-binding domain superfamily/Winged helix DNA-binding domain"/>
    <property type="match status" value="1"/>
</dbReference>
<evidence type="ECO:0000313" key="12">
    <source>
        <dbReference type="EMBL" id="MBC8538026.1"/>
    </source>
</evidence>
<dbReference type="Proteomes" id="UP000617951">
    <property type="component" value="Unassembled WGS sequence"/>
</dbReference>
<dbReference type="GO" id="GO:0032993">
    <property type="term" value="C:protein-DNA complex"/>
    <property type="evidence" value="ECO:0007669"/>
    <property type="project" value="TreeGrafter"/>
</dbReference>
<dbReference type="InterPro" id="IPR039420">
    <property type="entry name" value="WalR-like"/>
</dbReference>
<dbReference type="Pfam" id="PF00072">
    <property type="entry name" value="Response_reg"/>
    <property type="match status" value="1"/>
</dbReference>
<comment type="function">
    <text evidence="7">May play the central regulatory role in sporulation. It may be an element of the effector pathway responsible for the activation of sporulation genes in response to nutritional stress. Spo0A may act in concert with spo0H (a sigma factor) to control the expression of some genes that are critical to the sporulation process.</text>
</comment>
<dbReference type="PROSITE" id="PS51755">
    <property type="entry name" value="OMPR_PHOB"/>
    <property type="match status" value="1"/>
</dbReference>
<dbReference type="GO" id="GO:0005829">
    <property type="term" value="C:cytosol"/>
    <property type="evidence" value="ECO:0007669"/>
    <property type="project" value="TreeGrafter"/>
</dbReference>
<dbReference type="Gene3D" id="3.40.50.2300">
    <property type="match status" value="1"/>
</dbReference>
<dbReference type="FunFam" id="3.40.50.2300:FF:000001">
    <property type="entry name" value="DNA-binding response regulator PhoB"/>
    <property type="match status" value="1"/>
</dbReference>
<dbReference type="InterPro" id="IPR036388">
    <property type="entry name" value="WH-like_DNA-bd_sf"/>
</dbReference>
<keyword evidence="4" id="KW-0805">Transcription regulation</keyword>
<reference evidence="12" key="1">
    <citation type="submission" date="2020-08" db="EMBL/GenBank/DDBJ databases">
        <title>Genome public.</title>
        <authorList>
            <person name="Liu C."/>
            <person name="Sun Q."/>
        </authorList>
    </citation>
    <scope>NUCLEOTIDE SEQUENCE</scope>
    <source>
        <strain evidence="12">NSJ-63</strain>
    </source>
</reference>
<feature type="domain" description="Response regulatory" evidence="10">
    <location>
        <begin position="3"/>
        <end position="116"/>
    </location>
</feature>
<evidence type="ECO:0000259" key="10">
    <source>
        <dbReference type="PROSITE" id="PS50110"/>
    </source>
</evidence>
<dbReference type="InterPro" id="IPR016032">
    <property type="entry name" value="Sig_transdc_resp-reg_C-effctor"/>
</dbReference>
<keyword evidence="13" id="KW-1185">Reference proteome</keyword>
<feature type="domain" description="OmpR/PhoB-type" evidence="11">
    <location>
        <begin position="129"/>
        <end position="224"/>
    </location>
</feature>
<dbReference type="GO" id="GO:0000156">
    <property type="term" value="F:phosphorelay response regulator activity"/>
    <property type="evidence" value="ECO:0007669"/>
    <property type="project" value="TreeGrafter"/>
</dbReference>
<dbReference type="GO" id="GO:0006355">
    <property type="term" value="P:regulation of DNA-templated transcription"/>
    <property type="evidence" value="ECO:0007669"/>
    <property type="project" value="InterPro"/>
</dbReference>
<dbReference type="GO" id="GO:0000976">
    <property type="term" value="F:transcription cis-regulatory region binding"/>
    <property type="evidence" value="ECO:0007669"/>
    <property type="project" value="TreeGrafter"/>
</dbReference>
<dbReference type="PANTHER" id="PTHR48111:SF40">
    <property type="entry name" value="PHOSPHATE REGULON TRANSCRIPTIONAL REGULATORY PROTEIN PHOB"/>
    <property type="match status" value="1"/>
</dbReference>
<evidence type="ECO:0000256" key="2">
    <source>
        <dbReference type="ARBA" id="ARBA00022553"/>
    </source>
</evidence>
<feature type="modified residue" description="4-aspartylphosphate" evidence="8">
    <location>
        <position position="52"/>
    </location>
</feature>
<dbReference type="PANTHER" id="PTHR48111">
    <property type="entry name" value="REGULATOR OF RPOS"/>
    <property type="match status" value="1"/>
</dbReference>
<dbReference type="InterPro" id="IPR011006">
    <property type="entry name" value="CheY-like_superfamily"/>
</dbReference>
<dbReference type="AlphaFoldDB" id="A0A926HWT3"/>
<evidence type="ECO:0000256" key="5">
    <source>
        <dbReference type="ARBA" id="ARBA00023125"/>
    </source>
</evidence>
<evidence type="ECO:0000256" key="9">
    <source>
        <dbReference type="PROSITE-ProRule" id="PRU01091"/>
    </source>
</evidence>
<protein>
    <recommendedName>
        <fullName evidence="1">Stage 0 sporulation protein A homolog</fullName>
    </recommendedName>
</protein>
<keyword evidence="2 8" id="KW-0597">Phosphoprotein</keyword>
<proteinExistence type="predicted"/>
<dbReference type="PROSITE" id="PS50110">
    <property type="entry name" value="RESPONSE_REGULATORY"/>
    <property type="match status" value="1"/>
</dbReference>
<dbReference type="Gene3D" id="6.10.250.690">
    <property type="match status" value="1"/>
</dbReference>
<feature type="DNA-binding region" description="OmpR/PhoB-type" evidence="9">
    <location>
        <begin position="129"/>
        <end position="224"/>
    </location>
</feature>
<dbReference type="InterPro" id="IPR001867">
    <property type="entry name" value="OmpR/PhoB-type_DNA-bd"/>
</dbReference>
<keyword evidence="6" id="KW-0804">Transcription</keyword>
<evidence type="ECO:0000256" key="4">
    <source>
        <dbReference type="ARBA" id="ARBA00023015"/>
    </source>
</evidence>
<dbReference type="SMART" id="SM00448">
    <property type="entry name" value="REC"/>
    <property type="match status" value="1"/>
</dbReference>
<evidence type="ECO:0000256" key="3">
    <source>
        <dbReference type="ARBA" id="ARBA00023012"/>
    </source>
</evidence>
<organism evidence="12 13">
    <name type="scientific">Guopingia tenuis</name>
    <dbReference type="NCBI Taxonomy" id="2763656"/>
    <lineage>
        <taxon>Bacteria</taxon>
        <taxon>Bacillati</taxon>
        <taxon>Bacillota</taxon>
        <taxon>Clostridia</taxon>
        <taxon>Christensenellales</taxon>
        <taxon>Christensenellaceae</taxon>
        <taxon>Guopingia</taxon>
    </lineage>
</organism>
<dbReference type="EMBL" id="JACRSS010000001">
    <property type="protein sequence ID" value="MBC8538026.1"/>
    <property type="molecule type" value="Genomic_DNA"/>
</dbReference>